<protein>
    <submittedName>
        <fullName evidence="2">Glycosyltransferase family 4 protein</fullName>
    </submittedName>
    <submittedName>
        <fullName evidence="3">Putative teichuronic acid biosynthesis glycosyltransferase, TuaC-like</fullName>
        <ecNumber evidence="3">2.4.-.-</ecNumber>
    </submittedName>
</protein>
<keyword evidence="3" id="KW-0808">Transferase</keyword>
<dbReference type="Proteomes" id="UP000231846">
    <property type="component" value="Unassembled WGS sequence"/>
</dbReference>
<dbReference type="EMBL" id="JAPUAV010000017">
    <property type="protein sequence ID" value="MCZ2573490.1"/>
    <property type="molecule type" value="Genomic_DNA"/>
</dbReference>
<organism evidence="3 4">
    <name type="scientific">Bacteroides fragilis</name>
    <dbReference type="NCBI Taxonomy" id="817"/>
    <lineage>
        <taxon>Bacteria</taxon>
        <taxon>Pseudomonadati</taxon>
        <taxon>Bacteroidota</taxon>
        <taxon>Bacteroidia</taxon>
        <taxon>Bacteroidales</taxon>
        <taxon>Bacteroidaceae</taxon>
        <taxon>Bacteroides</taxon>
    </lineage>
</organism>
<dbReference type="Proteomes" id="UP001078742">
    <property type="component" value="Unassembled WGS sequence"/>
</dbReference>
<dbReference type="Pfam" id="PF13692">
    <property type="entry name" value="Glyco_trans_1_4"/>
    <property type="match status" value="1"/>
</dbReference>
<reference evidence="3" key="2">
    <citation type="submission" date="2017-10" db="EMBL/GenBank/DDBJ databases">
        <authorList>
            <person name="Banno H."/>
            <person name="Chua N.-H."/>
        </authorList>
    </citation>
    <scope>NUCLEOTIDE SEQUENCE</scope>
    <source>
        <strain evidence="3">12905</strain>
    </source>
</reference>
<dbReference type="PANTHER" id="PTHR12526">
    <property type="entry name" value="GLYCOSYLTRANSFERASE"/>
    <property type="match status" value="1"/>
</dbReference>
<evidence type="ECO:0000313" key="2">
    <source>
        <dbReference type="EMBL" id="MCZ2573490.1"/>
    </source>
</evidence>
<dbReference type="GO" id="GO:0016757">
    <property type="term" value="F:glycosyltransferase activity"/>
    <property type="evidence" value="ECO:0007669"/>
    <property type="project" value="UniProtKB-KW"/>
</dbReference>
<dbReference type="AlphaFoldDB" id="A0A2M9V1A5"/>
<feature type="domain" description="Glycosyltransferase subfamily 4-like N-terminal" evidence="1">
    <location>
        <begin position="37"/>
        <end position="171"/>
    </location>
</feature>
<dbReference type="EC" id="2.4.-.-" evidence="3"/>
<dbReference type="RefSeq" id="WP_032562712.1">
    <property type="nucleotide sequence ID" value="NZ_JAFKPK010000005.1"/>
</dbReference>
<accession>A0A2M9V1A5</accession>
<dbReference type="CDD" id="cd03808">
    <property type="entry name" value="GT4_CapM-like"/>
    <property type="match status" value="1"/>
</dbReference>
<sequence length="379" mass="43267">MSRKKIIRITTISFSLDTLLKGQLSFLNNYYEVVGIASGKKELQKVSKREDIRVINIPMSREISLWQDLRSLILLVALFIKERPYIVHANTPKASLLAMVAAWVTRVPYRIYTVTGLRFETAIGNFRKLLIAMEKITCWCATKVIPEGEGVKKALIREKITNRPLRVILNGNINGIDTQHYDRTTLVNLLASEIREKDKFTFCFVGRLVRDKGINELVFAFVRLYEQNVGVRLILVGPFEKELDPVLPETEWQILNHTAISFVGFQQDIRPYLAASDALAFPSYREGFPNVVLQAGAMGLPSIVTDINGCNEIIEDGVNGVIVPPRDEEALYNAMKYFVEHRDTDVRAMAERARPIIVDRFEQHKVWEALLAEYQLLEK</sequence>
<dbReference type="SUPFAM" id="SSF53756">
    <property type="entry name" value="UDP-Glycosyltransferase/glycogen phosphorylase"/>
    <property type="match status" value="1"/>
</dbReference>
<comment type="caution">
    <text evidence="3">The sequence shown here is derived from an EMBL/GenBank/DDBJ whole genome shotgun (WGS) entry which is preliminary data.</text>
</comment>
<name>A0A2M9V1A5_BACFG</name>
<keyword evidence="3" id="KW-0328">Glycosyltransferase</keyword>
<reference evidence="3 4" key="1">
    <citation type="journal article" date="2017" name="MBio">
        <title>Gut Symbiont Bacteroides fragilis Secretes a Eukaryotic-Like Ubiquitin Protein That Mediates Intraspecies Antagonism.</title>
        <authorList>
            <person name="Chatzidaki-Livanis M."/>
            <person name="Coyne M.J."/>
            <person name="Roelofs K.G."/>
            <person name="Gentyala R.R."/>
            <person name="Caldwell J.M."/>
            <person name="Comstock L.E."/>
        </authorList>
    </citation>
    <scope>NUCLEOTIDE SEQUENCE [LARGE SCALE GENOMIC DNA]</scope>
    <source>
        <strain evidence="3 4">12905</strain>
    </source>
</reference>
<dbReference type="Gene3D" id="3.40.50.2000">
    <property type="entry name" value="Glycogen Phosphorylase B"/>
    <property type="match status" value="2"/>
</dbReference>
<proteinExistence type="predicted"/>
<dbReference type="InterPro" id="IPR028098">
    <property type="entry name" value="Glyco_trans_4-like_N"/>
</dbReference>
<evidence type="ECO:0000259" key="1">
    <source>
        <dbReference type="Pfam" id="PF13579"/>
    </source>
</evidence>
<gene>
    <name evidence="3" type="primary">tuaC</name>
    <name evidence="3" type="ORF">CQW34_04296</name>
    <name evidence="2" type="ORF">O1420_19140</name>
</gene>
<evidence type="ECO:0000313" key="4">
    <source>
        <dbReference type="Proteomes" id="UP000231846"/>
    </source>
</evidence>
<reference evidence="2" key="3">
    <citation type="submission" date="2022-12" db="EMBL/GenBank/DDBJ databases">
        <title>Development of a Multilocus Sequence Typing Scheme for Bacteroides fragilis Based on Whole Genome Sequencing Data and Clinical Application.</title>
        <authorList>
            <person name="Nielsen F.D."/>
            <person name="Justesen U.S."/>
        </authorList>
    </citation>
    <scope>NUCLEOTIDE SEQUENCE</scope>
    <source>
        <strain evidence="2">BF_BC_VIB_DK_2012_57</strain>
    </source>
</reference>
<dbReference type="EMBL" id="PDCW01000056">
    <property type="protein sequence ID" value="PJY69784.1"/>
    <property type="molecule type" value="Genomic_DNA"/>
</dbReference>
<evidence type="ECO:0000313" key="3">
    <source>
        <dbReference type="EMBL" id="PJY69784.1"/>
    </source>
</evidence>
<dbReference type="Pfam" id="PF13579">
    <property type="entry name" value="Glyco_trans_4_4"/>
    <property type="match status" value="1"/>
</dbReference>